<dbReference type="PANTHER" id="PTHR43780:SF2">
    <property type="entry name" value="1-AMINOCYCLOPROPANE-1-CARBOXYLATE DEAMINASE-RELATED"/>
    <property type="match status" value="1"/>
</dbReference>
<dbReference type="eggNOG" id="ENOG502S7MY">
    <property type="taxonomic scope" value="Eukaryota"/>
</dbReference>
<dbReference type="SUPFAM" id="SSF53686">
    <property type="entry name" value="Tryptophan synthase beta subunit-like PLP-dependent enzymes"/>
    <property type="match status" value="1"/>
</dbReference>
<comment type="similarity">
    <text evidence="2">Belongs to the ACC deaminase/D-cysteine desulfhydrase family.</text>
</comment>
<gene>
    <name evidence="6" type="ORF">SDRG_13301</name>
</gene>
<dbReference type="InParanoid" id="T0PU04"/>
<evidence type="ECO:0000256" key="3">
    <source>
        <dbReference type="ARBA" id="ARBA00022898"/>
    </source>
</evidence>
<dbReference type="Proteomes" id="UP000030762">
    <property type="component" value="Unassembled WGS sequence"/>
</dbReference>
<dbReference type="InterPro" id="IPR027278">
    <property type="entry name" value="ACCD_DCysDesulf"/>
</dbReference>
<dbReference type="OrthoDB" id="10266364at2759"/>
<feature type="domain" description="Tryptophan synthase beta chain-like PALP" evidence="5">
    <location>
        <begin position="72"/>
        <end position="294"/>
    </location>
</feature>
<dbReference type="OMA" id="PRCANIH"/>
<dbReference type="InterPro" id="IPR036052">
    <property type="entry name" value="TrpB-like_PALP_sf"/>
</dbReference>
<dbReference type="Gene3D" id="3.40.50.1100">
    <property type="match status" value="2"/>
</dbReference>
<protein>
    <recommendedName>
        <fullName evidence="5">Tryptophan synthase beta chain-like PALP domain-containing protein</fullName>
    </recommendedName>
</protein>
<proteinExistence type="inferred from homology"/>
<dbReference type="VEuPathDB" id="FungiDB:SDRG_13301"/>
<feature type="transmembrane region" description="Helical" evidence="4">
    <location>
        <begin position="6"/>
        <end position="30"/>
    </location>
</feature>
<dbReference type="InterPro" id="IPR001926">
    <property type="entry name" value="TrpB-like_PALP"/>
</dbReference>
<dbReference type="PANTHER" id="PTHR43780">
    <property type="entry name" value="1-AMINOCYCLOPROPANE-1-CARBOXYLATE DEAMINASE-RELATED"/>
    <property type="match status" value="1"/>
</dbReference>
<keyword evidence="4" id="KW-1133">Transmembrane helix</keyword>
<keyword evidence="7" id="KW-1185">Reference proteome</keyword>
<dbReference type="Pfam" id="PF00291">
    <property type="entry name" value="PALP"/>
    <property type="match status" value="1"/>
</dbReference>
<keyword evidence="4" id="KW-0812">Transmembrane</keyword>
<dbReference type="EMBL" id="JH767189">
    <property type="protein sequence ID" value="EQC28964.1"/>
    <property type="molecule type" value="Genomic_DNA"/>
</dbReference>
<accession>T0PU04</accession>
<name>T0PU04_SAPDV</name>
<organism evidence="6 7">
    <name type="scientific">Saprolegnia diclina (strain VS20)</name>
    <dbReference type="NCBI Taxonomy" id="1156394"/>
    <lineage>
        <taxon>Eukaryota</taxon>
        <taxon>Sar</taxon>
        <taxon>Stramenopiles</taxon>
        <taxon>Oomycota</taxon>
        <taxon>Saprolegniomycetes</taxon>
        <taxon>Saprolegniales</taxon>
        <taxon>Saprolegniaceae</taxon>
        <taxon>Saprolegnia</taxon>
    </lineage>
</organism>
<evidence type="ECO:0000313" key="6">
    <source>
        <dbReference type="EMBL" id="EQC28964.1"/>
    </source>
</evidence>
<evidence type="ECO:0000256" key="2">
    <source>
        <dbReference type="ARBA" id="ARBA00008639"/>
    </source>
</evidence>
<reference evidence="6 7" key="1">
    <citation type="submission" date="2012-04" db="EMBL/GenBank/DDBJ databases">
        <title>The Genome Sequence of Saprolegnia declina VS20.</title>
        <authorList>
            <consortium name="The Broad Institute Genome Sequencing Platform"/>
            <person name="Russ C."/>
            <person name="Nusbaum C."/>
            <person name="Tyler B."/>
            <person name="van West P."/>
            <person name="Dieguez-Uribeondo J."/>
            <person name="de Bruijn I."/>
            <person name="Tripathy S."/>
            <person name="Jiang R."/>
            <person name="Young S.K."/>
            <person name="Zeng Q."/>
            <person name="Gargeya S."/>
            <person name="Fitzgerald M."/>
            <person name="Haas B."/>
            <person name="Abouelleil A."/>
            <person name="Alvarado L."/>
            <person name="Arachchi H.M."/>
            <person name="Berlin A."/>
            <person name="Chapman S.B."/>
            <person name="Goldberg J."/>
            <person name="Griggs A."/>
            <person name="Gujja S."/>
            <person name="Hansen M."/>
            <person name="Howarth C."/>
            <person name="Imamovic A."/>
            <person name="Larimer J."/>
            <person name="McCowen C."/>
            <person name="Montmayeur A."/>
            <person name="Murphy C."/>
            <person name="Neiman D."/>
            <person name="Pearson M."/>
            <person name="Priest M."/>
            <person name="Roberts A."/>
            <person name="Saif S."/>
            <person name="Shea T."/>
            <person name="Sisk P."/>
            <person name="Sykes S."/>
            <person name="Wortman J."/>
            <person name="Nusbaum C."/>
            <person name="Birren B."/>
        </authorList>
    </citation>
    <scope>NUCLEOTIDE SEQUENCE [LARGE SCALE GENOMIC DNA]</scope>
    <source>
        <strain evidence="6 7">VS20</strain>
    </source>
</reference>
<evidence type="ECO:0000259" key="5">
    <source>
        <dbReference type="Pfam" id="PF00291"/>
    </source>
</evidence>
<dbReference type="GeneID" id="19954028"/>
<keyword evidence="4" id="KW-0472">Membrane</keyword>
<dbReference type="RefSeq" id="XP_008617603.1">
    <property type="nucleotide sequence ID" value="XM_008619381.1"/>
</dbReference>
<comment type="cofactor">
    <cofactor evidence="1">
        <name>pyridoxal 5'-phosphate</name>
        <dbReference type="ChEBI" id="CHEBI:597326"/>
    </cofactor>
</comment>
<evidence type="ECO:0000256" key="1">
    <source>
        <dbReference type="ARBA" id="ARBA00001933"/>
    </source>
</evidence>
<evidence type="ECO:0000256" key="4">
    <source>
        <dbReference type="SAM" id="Phobius"/>
    </source>
</evidence>
<keyword evidence="3" id="KW-0663">Pyridoxal phosphate</keyword>
<evidence type="ECO:0000313" key="7">
    <source>
        <dbReference type="Proteomes" id="UP000030762"/>
    </source>
</evidence>
<dbReference type="GO" id="GO:0019148">
    <property type="term" value="F:D-cysteine desulfhydrase activity"/>
    <property type="evidence" value="ECO:0007669"/>
    <property type="project" value="TreeGrafter"/>
</dbReference>
<sequence length="484" mass="52337">MGSVASVAIVCAGLFTAAAGGTGVFAFWLLRGMYNSIQALPPTAEMLADSDSCVLFRYLPMLRARVAWRPLGVFPTPVHTATLPLSNSKRTFYLKREDLSSPRYGGNKVRTLQHQVAACEVHLAATPDAKFICIGSAGSNQTVAAAVHGAHLPIYPCYYKVDAPDLDNTINVLSALSFNPAKVFFWRHKLQMLCALVSAVFFNANKVFFLGGNNVLGVLGQIGAVLELAEQIQAGDAPDVDELYVAVGSSCTLTGLVLGVVLARHLGLRAFERANFKIVAVPIHHGSAKLSRSLSLYTAAWAAFVPLTPRFGIRSTAAFLVKNGVSVDLEPLAVAFLTSHVEVVADADLIGEYGAHSARSAVAAAFDAHLDVRGDVPAWLAKEKAPQPWLCGHFVAKPFALLLERMEAAPVDDKTVRLLWQTKSLVQPKGPSDEWPRFQELAASCPIFRDWAMRGRASSVLRRGHVNVDQDSRKSYQTLMTELA</sequence>
<dbReference type="AlphaFoldDB" id="T0PU04"/>